<evidence type="ECO:0000256" key="4">
    <source>
        <dbReference type="SAM" id="MobiDB-lite"/>
    </source>
</evidence>
<dbReference type="GO" id="GO:0004674">
    <property type="term" value="F:protein serine/threonine kinase activity"/>
    <property type="evidence" value="ECO:0007669"/>
    <property type="project" value="TreeGrafter"/>
</dbReference>
<feature type="compositionally biased region" description="Polar residues" evidence="4">
    <location>
        <begin position="697"/>
        <end position="710"/>
    </location>
</feature>
<keyword evidence="7" id="KW-1185">Reference proteome</keyword>
<evidence type="ECO:0000313" key="7">
    <source>
        <dbReference type="Proteomes" id="UP000541558"/>
    </source>
</evidence>
<dbReference type="Proteomes" id="UP000541558">
    <property type="component" value="Unassembled WGS sequence"/>
</dbReference>
<feature type="region of interest" description="Disordered" evidence="4">
    <location>
        <begin position="733"/>
        <end position="841"/>
    </location>
</feature>
<dbReference type="SMART" id="SM00220">
    <property type="entry name" value="S_TKc"/>
    <property type="match status" value="1"/>
</dbReference>
<proteinExistence type="predicted"/>
<dbReference type="EMBL" id="JAACJK010000121">
    <property type="protein sequence ID" value="KAF5329164.1"/>
    <property type="molecule type" value="Genomic_DNA"/>
</dbReference>
<accession>A0A8H5BTB4</accession>
<feature type="region of interest" description="Disordered" evidence="4">
    <location>
        <begin position="637"/>
        <end position="718"/>
    </location>
</feature>
<protein>
    <recommendedName>
        <fullName evidence="5">Protein kinase domain-containing protein</fullName>
    </recommendedName>
</protein>
<evidence type="ECO:0000256" key="1">
    <source>
        <dbReference type="ARBA" id="ARBA00022741"/>
    </source>
</evidence>
<comment type="caution">
    <text evidence="6">The sequence shown here is derived from an EMBL/GenBank/DDBJ whole genome shotgun (WGS) entry which is preliminary data.</text>
</comment>
<dbReference type="PANTHER" id="PTHR24346:SF30">
    <property type="entry name" value="MATERNAL EMBRYONIC LEUCINE ZIPPER KINASE"/>
    <property type="match status" value="1"/>
</dbReference>
<dbReference type="AlphaFoldDB" id="A0A8H5BTB4"/>
<dbReference type="GO" id="GO:0035556">
    <property type="term" value="P:intracellular signal transduction"/>
    <property type="evidence" value="ECO:0007669"/>
    <property type="project" value="TreeGrafter"/>
</dbReference>
<dbReference type="GO" id="GO:0005524">
    <property type="term" value="F:ATP binding"/>
    <property type="evidence" value="ECO:0007669"/>
    <property type="project" value="UniProtKB-KW"/>
</dbReference>
<organism evidence="6 7">
    <name type="scientific">Ephemerocybe angulata</name>
    <dbReference type="NCBI Taxonomy" id="980116"/>
    <lineage>
        <taxon>Eukaryota</taxon>
        <taxon>Fungi</taxon>
        <taxon>Dikarya</taxon>
        <taxon>Basidiomycota</taxon>
        <taxon>Agaricomycotina</taxon>
        <taxon>Agaricomycetes</taxon>
        <taxon>Agaricomycetidae</taxon>
        <taxon>Agaricales</taxon>
        <taxon>Agaricineae</taxon>
        <taxon>Psathyrellaceae</taxon>
        <taxon>Ephemerocybe</taxon>
    </lineage>
</organism>
<evidence type="ECO:0000313" key="6">
    <source>
        <dbReference type="EMBL" id="KAF5329164.1"/>
    </source>
</evidence>
<dbReference type="SUPFAM" id="SSF56112">
    <property type="entry name" value="Protein kinase-like (PK-like)"/>
    <property type="match status" value="1"/>
</dbReference>
<reference evidence="6 7" key="1">
    <citation type="journal article" date="2020" name="ISME J.">
        <title>Uncovering the hidden diversity of litter-decomposition mechanisms in mushroom-forming fungi.</title>
        <authorList>
            <person name="Floudas D."/>
            <person name="Bentzer J."/>
            <person name="Ahren D."/>
            <person name="Johansson T."/>
            <person name="Persson P."/>
            <person name="Tunlid A."/>
        </authorList>
    </citation>
    <scope>NUCLEOTIDE SEQUENCE [LARGE SCALE GENOMIC DNA]</scope>
    <source>
        <strain evidence="6 7">CBS 175.51</strain>
    </source>
</reference>
<dbReference type="Gene3D" id="1.10.510.10">
    <property type="entry name" value="Transferase(Phosphotransferase) domain 1"/>
    <property type="match status" value="1"/>
</dbReference>
<sequence length="841" mass="94217">MNLLHSTVKKENRAKVFSDCLILEDEERWVQMYYLLLQRGYALRPRYHPDWVPSWQGLDVDALDYPPEDSIQAYPGLVDAIRVADGQKVVLKHIPTSSEELSISSFVSSYPQTEDRRNHCVPLLDVILIPACETHVLIVIPLLYEHNEIPFRHAGELLEITIQLTECLDFLHAHHIAHRDFCRFNVMIDTTKIIPRGTHPWDPSSAPDGRREGFKGGPKWRSRWSARPNHYFVIDFGYSRKFATNTGVRLLGIYGQDTSVPEMSLTEPYDPFPVDVYHLGNLLLGYYNEYGPDETIDKLSSVAQKMTQKDPAMRPTAEEAAREVRCLSQNIGYFSRSRRVWPAHGYSTRLKWMPIYCHFDLSSMSDSNPPPDQPPNPTQPAGGQSDEERIRACLERLEAAISEVREALDTWDNPAGHRKLGPALRLALRRQRDFRAIFEGSKTQKNDFWTAAKDFLFETFSLESESALETKLAKLDKAVQALTVRASANAELDRIIQQLRSENNNSRNSISRLREAAAQAMPTPSLNHLRAEGALAPRLRILRSYFFVIQASKVSLKLNADKPQAFHTYCRGSLVLAVCLSYLVSYLFDANFNRITFNSPTSSSTGTRPGLNQQTPIYQNRQGMASQPILNSQYASLRPDNLAPPQPALPTSGIHGRPQYATPSAHGSPPVLEQQPSRQEAWRPSPFSAPALRPSRSESATNSSTIQRSPTPEHAQEFTGPFRRTVALFPAPAPESVGYVPSVTSLPPPSPRNRGPRTNPSAAGSRHEASHAQYPQQPVPTVLPAPAASPQAPESSEQAQTRASFGSAFGFLPGEPRARSTRSKKSTASSDIYEEDEYYEK</sequence>
<evidence type="ECO:0000256" key="3">
    <source>
        <dbReference type="SAM" id="Coils"/>
    </source>
</evidence>
<feature type="compositionally biased region" description="Low complexity" evidence="4">
    <location>
        <begin position="784"/>
        <end position="800"/>
    </location>
</feature>
<keyword evidence="3" id="KW-0175">Coiled coil</keyword>
<name>A0A8H5BTB4_9AGAR</name>
<gene>
    <name evidence="6" type="ORF">D9611_013212</name>
</gene>
<evidence type="ECO:0000256" key="2">
    <source>
        <dbReference type="ARBA" id="ARBA00022840"/>
    </source>
</evidence>
<dbReference type="PROSITE" id="PS50011">
    <property type="entry name" value="PROTEIN_KINASE_DOM"/>
    <property type="match status" value="1"/>
</dbReference>
<feature type="coiled-coil region" evidence="3">
    <location>
        <begin position="485"/>
        <end position="516"/>
    </location>
</feature>
<feature type="region of interest" description="Disordered" evidence="4">
    <location>
        <begin position="198"/>
        <end position="217"/>
    </location>
</feature>
<feature type="region of interest" description="Disordered" evidence="4">
    <location>
        <begin position="363"/>
        <end position="386"/>
    </location>
</feature>
<feature type="compositionally biased region" description="Acidic residues" evidence="4">
    <location>
        <begin position="832"/>
        <end position="841"/>
    </location>
</feature>
<dbReference type="OrthoDB" id="5987198at2759"/>
<evidence type="ECO:0000259" key="5">
    <source>
        <dbReference type="PROSITE" id="PS50011"/>
    </source>
</evidence>
<feature type="compositionally biased region" description="Pro residues" evidence="4">
    <location>
        <begin position="368"/>
        <end position="378"/>
    </location>
</feature>
<keyword evidence="2" id="KW-0067">ATP-binding</keyword>
<dbReference type="InterPro" id="IPR011009">
    <property type="entry name" value="Kinase-like_dom_sf"/>
</dbReference>
<dbReference type="GO" id="GO:0005737">
    <property type="term" value="C:cytoplasm"/>
    <property type="evidence" value="ECO:0007669"/>
    <property type="project" value="TreeGrafter"/>
</dbReference>
<dbReference type="InterPro" id="IPR000719">
    <property type="entry name" value="Prot_kinase_dom"/>
</dbReference>
<dbReference type="PANTHER" id="PTHR24346">
    <property type="entry name" value="MAP/MICROTUBULE AFFINITY-REGULATING KINASE"/>
    <property type="match status" value="1"/>
</dbReference>
<feature type="domain" description="Protein kinase" evidence="5">
    <location>
        <begin position="1"/>
        <end position="526"/>
    </location>
</feature>
<keyword evidence="1" id="KW-0547">Nucleotide-binding</keyword>